<evidence type="ECO:0000313" key="4">
    <source>
        <dbReference type="Proteomes" id="UP000007319"/>
    </source>
</evidence>
<sequence>MIRIRRFAPLLSGLAALALLGGTAAAQDAGGFSVNPQLGAAVGMSMGMGMGMPPLLPRQPVFVNATRRGAPPGATVTNPNVSRQATHQQAIAKIRGDAGFLGGFNKGQALAASRQPPPEPIVPNFTFIDAPFIVNNFDSSLALSFGDSNVTEQYVIQGGDGSAGGGVAGVGVAGGNVSEQAAVPTSSGQTVSPVQAAAPVQASPPAPVKAPAPKPQPGVTTGNGGPPPENFFDPVMSNFGPLPHLPAALASGGIQFNNVGTAFNAAMGQGNFASQQITSIQGKKGKR</sequence>
<organism evidence="3 4">
    <name type="scientific">Azospirillum baldaniorum</name>
    <dbReference type="NCBI Taxonomy" id="1064539"/>
    <lineage>
        <taxon>Bacteria</taxon>
        <taxon>Pseudomonadati</taxon>
        <taxon>Pseudomonadota</taxon>
        <taxon>Alphaproteobacteria</taxon>
        <taxon>Rhodospirillales</taxon>
        <taxon>Azospirillaceae</taxon>
        <taxon>Azospirillum</taxon>
    </lineage>
</organism>
<dbReference type="EMBL" id="HE577327">
    <property type="protein sequence ID" value="CCC98699.1"/>
    <property type="molecule type" value="Genomic_DNA"/>
</dbReference>
<protein>
    <submittedName>
        <fullName evidence="3">Uncharacterized protein</fullName>
    </submittedName>
</protein>
<feature type="chain" id="PRO_5040113577" evidence="2">
    <location>
        <begin position="27"/>
        <end position="287"/>
    </location>
</feature>
<feature type="compositionally biased region" description="Polar residues" evidence="1">
    <location>
        <begin position="181"/>
        <end position="190"/>
    </location>
</feature>
<dbReference type="RefSeq" id="WP_014240908.1">
    <property type="nucleotide sequence ID" value="NC_016617.1"/>
</dbReference>
<reference evidence="3 4" key="1">
    <citation type="journal article" date="2011" name="PLoS Genet.">
        <title>Azospirillum genomes reveal transition of bacteria from aquatic to terrestrial environments.</title>
        <authorList>
            <person name="Wisniewski-Dye F."/>
            <person name="Borziak K."/>
            <person name="Khalsa-Moyers G."/>
            <person name="Alexandre G."/>
            <person name="Sukharnikov L.O."/>
            <person name="Wuichet K."/>
            <person name="Hurst G.B."/>
            <person name="McDonald W.H."/>
            <person name="Robertson J.S."/>
            <person name="Barbe V."/>
            <person name="Calteau A."/>
            <person name="Rouy Z."/>
            <person name="Mangenot S."/>
            <person name="Prigent-Combaret C."/>
            <person name="Normand P."/>
            <person name="Boyer M."/>
            <person name="Siguier P."/>
            <person name="Dessaux Y."/>
            <person name="Elmerich C."/>
            <person name="Condemine G."/>
            <person name="Krishnen G."/>
            <person name="Kennedy I."/>
            <person name="Paterson A.H."/>
            <person name="Gonzalez V."/>
            <person name="Mavingui P."/>
            <person name="Zhulin I.B."/>
        </authorList>
    </citation>
    <scope>NUCLEOTIDE SEQUENCE [LARGE SCALE GENOMIC DNA]</scope>
    <source>
        <strain evidence="3 4">Sp245</strain>
    </source>
</reference>
<feature type="signal peptide" evidence="2">
    <location>
        <begin position="1"/>
        <end position="26"/>
    </location>
</feature>
<accession>A0A9P1JRY8</accession>
<gene>
    <name evidence="3" type="ORF">AZOBR_150117</name>
</gene>
<evidence type="ECO:0000313" key="3">
    <source>
        <dbReference type="EMBL" id="CCC98699.1"/>
    </source>
</evidence>
<keyword evidence="2" id="KW-0732">Signal</keyword>
<name>A0A9P1JRY8_9PROT</name>
<dbReference type="AlphaFoldDB" id="A0A9P1JRY8"/>
<keyword evidence="4" id="KW-1185">Reference proteome</keyword>
<feature type="region of interest" description="Disordered" evidence="1">
    <location>
        <begin position="181"/>
        <end position="233"/>
    </location>
</feature>
<proteinExistence type="predicted"/>
<evidence type="ECO:0000256" key="2">
    <source>
        <dbReference type="SAM" id="SignalP"/>
    </source>
</evidence>
<dbReference type="Proteomes" id="UP000007319">
    <property type="component" value="Chromosome"/>
</dbReference>
<dbReference type="KEGG" id="abs:AZOBR_150117"/>
<feature type="compositionally biased region" description="Low complexity" evidence="1">
    <location>
        <begin position="191"/>
        <end position="201"/>
    </location>
</feature>
<evidence type="ECO:0000256" key="1">
    <source>
        <dbReference type="SAM" id="MobiDB-lite"/>
    </source>
</evidence>
<feature type="compositionally biased region" description="Pro residues" evidence="1">
    <location>
        <begin position="202"/>
        <end position="216"/>
    </location>
</feature>